<dbReference type="InterPro" id="IPR002178">
    <property type="entry name" value="PTS_EIIA_type-2_dom"/>
</dbReference>
<proteinExistence type="predicted"/>
<evidence type="ECO:0000256" key="7">
    <source>
        <dbReference type="ARBA" id="ARBA00022777"/>
    </source>
</evidence>
<dbReference type="Pfam" id="PF00359">
    <property type="entry name" value="PTS_EIIA_2"/>
    <property type="match status" value="1"/>
</dbReference>
<gene>
    <name evidence="12" type="ORF">AUF17_16905</name>
</gene>
<dbReference type="GO" id="GO:0016301">
    <property type="term" value="F:kinase activity"/>
    <property type="evidence" value="ECO:0007669"/>
    <property type="project" value="UniProtKB-KW"/>
</dbReference>
<keyword evidence="4" id="KW-0597">Phosphoprotein</keyword>
<dbReference type="PROSITE" id="PS51094">
    <property type="entry name" value="PTS_EIIA_TYPE_2"/>
    <property type="match status" value="1"/>
</dbReference>
<dbReference type="GO" id="GO:0005737">
    <property type="term" value="C:cytoplasm"/>
    <property type="evidence" value="ECO:0007669"/>
    <property type="project" value="UniProtKB-SubCell"/>
</dbReference>
<protein>
    <recommendedName>
        <fullName evidence="9">Ascorbate-specific PTS system EIIA component</fullName>
    </recommendedName>
    <alternativeName>
        <fullName evidence="10">Ascorbate-specific phosphotransferase enzyme IIA component</fullName>
    </alternativeName>
</protein>
<dbReference type="CDD" id="cd00211">
    <property type="entry name" value="PTS_IIA_fru"/>
    <property type="match status" value="1"/>
</dbReference>
<dbReference type="AlphaFoldDB" id="A0A8B5VWL3"/>
<comment type="function">
    <text evidence="8">The phosphoenolpyruvate-dependent sugar phosphotransferase system (sugar PTS), a major carbohydrate active transport system, catalyzes the phosphorylation of incoming sugar substrates concomitantly with their translocation across the cell membrane. The enzyme II UlaABC PTS system is involved in ascorbate transport.</text>
</comment>
<evidence type="ECO:0000256" key="9">
    <source>
        <dbReference type="ARBA" id="ARBA00041175"/>
    </source>
</evidence>
<dbReference type="EMBL" id="PDXQ01000002">
    <property type="protein sequence ID" value="TRZ28398.1"/>
    <property type="molecule type" value="Genomic_DNA"/>
</dbReference>
<comment type="caution">
    <text evidence="12">The sequence shown here is derived from an EMBL/GenBank/DDBJ whole genome shotgun (WGS) entry which is preliminary data.</text>
</comment>
<feature type="domain" description="PTS EIIA type-2" evidence="11">
    <location>
        <begin position="4"/>
        <end position="146"/>
    </location>
</feature>
<evidence type="ECO:0000256" key="5">
    <source>
        <dbReference type="ARBA" id="ARBA00022679"/>
    </source>
</evidence>
<evidence type="ECO:0000256" key="10">
    <source>
        <dbReference type="ARBA" id="ARBA00042072"/>
    </source>
</evidence>
<keyword evidence="7" id="KW-0418">Kinase</keyword>
<evidence type="ECO:0000259" key="11">
    <source>
        <dbReference type="PROSITE" id="PS51094"/>
    </source>
</evidence>
<keyword evidence="5" id="KW-0808">Transferase</keyword>
<evidence type="ECO:0000256" key="1">
    <source>
        <dbReference type="ARBA" id="ARBA00004496"/>
    </source>
</evidence>
<reference evidence="12 13" key="1">
    <citation type="submission" date="2017-10" db="EMBL/GenBank/DDBJ databases">
        <title>FDA dAtabase for Regulatory Grade micrObial Sequences (FDA-ARGOS): Supporting development and validation of Infectious Disease Dx tests.</title>
        <authorList>
            <person name="Campos J."/>
            <person name="Goldberg B."/>
            <person name="Tallon L.J."/>
            <person name="Sadzewicz L."/>
            <person name="Sengamalay N."/>
            <person name="Ott S."/>
            <person name="Godinez A."/>
            <person name="Nagaraj S."/>
            <person name="Vyas G."/>
            <person name="Aluvathingal J."/>
            <person name="Nadendla S."/>
            <person name="Geyer C."/>
            <person name="Nandy P."/>
            <person name="Hobson J."/>
            <person name="Sichtig H."/>
        </authorList>
    </citation>
    <scope>NUCLEOTIDE SEQUENCE [LARGE SCALE GENOMIC DNA]</scope>
    <source>
        <strain evidence="12 13">FDAARGOS_185</strain>
    </source>
</reference>
<dbReference type="PANTHER" id="PTHR36203">
    <property type="entry name" value="ASCORBATE-SPECIFIC PTS SYSTEM EIIA COMPONENT"/>
    <property type="match status" value="1"/>
</dbReference>
<dbReference type="InterPro" id="IPR051351">
    <property type="entry name" value="Ascorbate-PTS_EIIA_comp"/>
</dbReference>
<sequence>MSNLLEDEETVQLNIEVDSWESSIREAGKLLEKAHYISWKYIDDMIAMVHLYGPYIVVFENVALAHAQSGSGVYKSGASLITLKQPVAFGNKDNDPVSIVIALASVNHSDHLEFLKKIMIAFSKGVKEKILASENGAEVIEIINEYGEEEEEYEEG</sequence>
<evidence type="ECO:0000256" key="4">
    <source>
        <dbReference type="ARBA" id="ARBA00022553"/>
    </source>
</evidence>
<evidence type="ECO:0000256" key="6">
    <source>
        <dbReference type="ARBA" id="ARBA00022683"/>
    </source>
</evidence>
<dbReference type="RefSeq" id="WP_144204788.1">
    <property type="nucleotide sequence ID" value="NZ_CABHNH010000057.1"/>
</dbReference>
<dbReference type="InterPro" id="IPR016152">
    <property type="entry name" value="PTrfase/Anion_transptr"/>
</dbReference>
<dbReference type="PANTHER" id="PTHR36203:SF1">
    <property type="entry name" value="ASCORBATE-SPECIFIC PTS SYSTEM EIIA COMPONENT"/>
    <property type="match status" value="1"/>
</dbReference>
<evidence type="ECO:0000256" key="3">
    <source>
        <dbReference type="ARBA" id="ARBA00022490"/>
    </source>
</evidence>
<evidence type="ECO:0000256" key="2">
    <source>
        <dbReference type="ARBA" id="ARBA00022448"/>
    </source>
</evidence>
<accession>A0A8B5VWL3</accession>
<dbReference type="Proteomes" id="UP000316316">
    <property type="component" value="Unassembled WGS sequence"/>
</dbReference>
<evidence type="ECO:0000313" key="12">
    <source>
        <dbReference type="EMBL" id="TRZ28398.1"/>
    </source>
</evidence>
<comment type="subcellular location">
    <subcellularLocation>
        <location evidence="1">Cytoplasm</location>
    </subcellularLocation>
</comment>
<organism evidence="12 13">
    <name type="scientific">Enterococcus avium</name>
    <name type="common">Streptococcus avium</name>
    <dbReference type="NCBI Taxonomy" id="33945"/>
    <lineage>
        <taxon>Bacteria</taxon>
        <taxon>Bacillati</taxon>
        <taxon>Bacillota</taxon>
        <taxon>Bacilli</taxon>
        <taxon>Lactobacillales</taxon>
        <taxon>Enterococcaceae</taxon>
        <taxon>Enterococcus</taxon>
    </lineage>
</organism>
<dbReference type="GO" id="GO:0009401">
    <property type="term" value="P:phosphoenolpyruvate-dependent sugar phosphotransferase system"/>
    <property type="evidence" value="ECO:0007669"/>
    <property type="project" value="UniProtKB-KW"/>
</dbReference>
<keyword evidence="6" id="KW-0598">Phosphotransferase system</keyword>
<evidence type="ECO:0000313" key="13">
    <source>
        <dbReference type="Proteomes" id="UP000316316"/>
    </source>
</evidence>
<dbReference type="Gene3D" id="3.40.930.10">
    <property type="entry name" value="Mannitol-specific EII, Chain A"/>
    <property type="match status" value="1"/>
</dbReference>
<name>A0A8B5VWL3_ENTAV</name>
<dbReference type="SUPFAM" id="SSF55804">
    <property type="entry name" value="Phoshotransferase/anion transport protein"/>
    <property type="match status" value="1"/>
</dbReference>
<keyword evidence="2" id="KW-0813">Transport</keyword>
<keyword evidence="3" id="KW-0963">Cytoplasm</keyword>
<evidence type="ECO:0000256" key="8">
    <source>
        <dbReference type="ARBA" id="ARBA00037387"/>
    </source>
</evidence>